<accession>A0AAN9QB47</accession>
<proteinExistence type="predicted"/>
<comment type="caution">
    <text evidence="1">The sequence shown here is derived from an EMBL/GenBank/DDBJ whole genome shotgun (WGS) entry which is preliminary data.</text>
</comment>
<sequence length="134" mass="14834">MLGPWTTTPLSVQPSSPPPVCGLSEGLAGGSASHSSMRSRSVLVLLRLSTPNVRRYKNNLVTYDPFDIKIQGCQEKLVAMISLKTSLDMIEPTWCAFALCSYTVQPRDWSFILNFLANSSVLCLGNRITDQLRR</sequence>
<dbReference type="AlphaFoldDB" id="A0AAN9QB47"/>
<protein>
    <submittedName>
        <fullName evidence="1">Uncharacterized protein</fullName>
    </submittedName>
</protein>
<name>A0AAN9QB47_CANGL</name>
<gene>
    <name evidence="1" type="ORF">VNO77_23011</name>
</gene>
<reference evidence="1 2" key="1">
    <citation type="submission" date="2024-01" db="EMBL/GenBank/DDBJ databases">
        <title>The genomes of 5 underutilized Papilionoideae crops provide insights into root nodulation and disease resistanc.</title>
        <authorList>
            <person name="Jiang F."/>
        </authorList>
    </citation>
    <scope>NUCLEOTIDE SEQUENCE [LARGE SCALE GENOMIC DNA]</scope>
    <source>
        <strain evidence="1">LVBAO_FW01</strain>
        <tissue evidence="1">Leaves</tissue>
    </source>
</reference>
<evidence type="ECO:0000313" key="1">
    <source>
        <dbReference type="EMBL" id="KAK7328881.1"/>
    </source>
</evidence>
<organism evidence="1 2">
    <name type="scientific">Canavalia gladiata</name>
    <name type="common">Sword bean</name>
    <name type="synonym">Dolichos gladiatus</name>
    <dbReference type="NCBI Taxonomy" id="3824"/>
    <lineage>
        <taxon>Eukaryota</taxon>
        <taxon>Viridiplantae</taxon>
        <taxon>Streptophyta</taxon>
        <taxon>Embryophyta</taxon>
        <taxon>Tracheophyta</taxon>
        <taxon>Spermatophyta</taxon>
        <taxon>Magnoliopsida</taxon>
        <taxon>eudicotyledons</taxon>
        <taxon>Gunneridae</taxon>
        <taxon>Pentapetalae</taxon>
        <taxon>rosids</taxon>
        <taxon>fabids</taxon>
        <taxon>Fabales</taxon>
        <taxon>Fabaceae</taxon>
        <taxon>Papilionoideae</taxon>
        <taxon>50 kb inversion clade</taxon>
        <taxon>NPAAA clade</taxon>
        <taxon>indigoferoid/millettioid clade</taxon>
        <taxon>Phaseoleae</taxon>
        <taxon>Canavalia</taxon>
    </lineage>
</organism>
<dbReference type="EMBL" id="JAYMYQ010000005">
    <property type="protein sequence ID" value="KAK7328881.1"/>
    <property type="molecule type" value="Genomic_DNA"/>
</dbReference>
<dbReference type="Proteomes" id="UP001367508">
    <property type="component" value="Unassembled WGS sequence"/>
</dbReference>
<keyword evidence="2" id="KW-1185">Reference proteome</keyword>
<evidence type="ECO:0000313" key="2">
    <source>
        <dbReference type="Proteomes" id="UP001367508"/>
    </source>
</evidence>